<protein>
    <recommendedName>
        <fullName evidence="2">RBR-type E3 ubiquitin transferase</fullName>
        <ecNumber evidence="2">2.3.2.31</ecNumber>
    </recommendedName>
</protein>
<dbReference type="Pfam" id="PF01485">
    <property type="entry name" value="IBR"/>
    <property type="match status" value="1"/>
</dbReference>
<dbReference type="InterPro" id="IPR045840">
    <property type="entry name" value="Ariadne"/>
</dbReference>
<dbReference type="PROSITE" id="PS51873">
    <property type="entry name" value="TRIAD"/>
    <property type="match status" value="1"/>
</dbReference>
<organism evidence="13 14">
    <name type="scientific">Fistulifera solaris</name>
    <name type="common">Oleaginous diatom</name>
    <dbReference type="NCBI Taxonomy" id="1519565"/>
    <lineage>
        <taxon>Eukaryota</taxon>
        <taxon>Sar</taxon>
        <taxon>Stramenopiles</taxon>
        <taxon>Ochrophyta</taxon>
        <taxon>Bacillariophyta</taxon>
        <taxon>Bacillariophyceae</taxon>
        <taxon>Bacillariophycidae</taxon>
        <taxon>Naviculales</taxon>
        <taxon>Naviculaceae</taxon>
        <taxon>Fistulifera</taxon>
    </lineage>
</organism>
<dbReference type="CDD" id="cd20360">
    <property type="entry name" value="Rcat_RBR_TRIAD1"/>
    <property type="match status" value="1"/>
</dbReference>
<dbReference type="InterPro" id="IPR047556">
    <property type="entry name" value="Rcat_RBR_TRIAD1"/>
</dbReference>
<keyword evidence="5" id="KW-0677">Repeat</keyword>
<evidence type="ECO:0000259" key="11">
    <source>
        <dbReference type="PROSITE" id="PS50089"/>
    </source>
</evidence>
<evidence type="ECO:0000256" key="6">
    <source>
        <dbReference type="ARBA" id="ARBA00022771"/>
    </source>
</evidence>
<dbReference type="SUPFAM" id="SSF57850">
    <property type="entry name" value="RING/U-box"/>
    <property type="match status" value="2"/>
</dbReference>
<dbReference type="Proteomes" id="UP000198406">
    <property type="component" value="Unassembled WGS sequence"/>
</dbReference>
<dbReference type="InParanoid" id="A0A1Z5JWP4"/>
<dbReference type="EC" id="2.3.2.31" evidence="2"/>
<keyword evidence="14" id="KW-1185">Reference proteome</keyword>
<accession>A0A1Z5JWP4</accession>
<evidence type="ECO:0000256" key="8">
    <source>
        <dbReference type="ARBA" id="ARBA00022833"/>
    </source>
</evidence>
<dbReference type="InterPro" id="IPR027370">
    <property type="entry name" value="Znf-RING_euk"/>
</dbReference>
<dbReference type="EMBL" id="BDSP01000126">
    <property type="protein sequence ID" value="GAX18272.1"/>
    <property type="molecule type" value="Genomic_DNA"/>
</dbReference>
<gene>
    <name evidence="13" type="ORF">FisN_20Lh034</name>
</gene>
<evidence type="ECO:0000256" key="5">
    <source>
        <dbReference type="ARBA" id="ARBA00022737"/>
    </source>
</evidence>
<dbReference type="InterPro" id="IPR031127">
    <property type="entry name" value="E3_UB_ligase_RBR"/>
</dbReference>
<keyword evidence="4" id="KW-0479">Metal-binding</keyword>
<dbReference type="InterPro" id="IPR002867">
    <property type="entry name" value="IBR_dom"/>
</dbReference>
<keyword evidence="7" id="KW-0833">Ubl conjugation pathway</keyword>
<dbReference type="Pfam" id="PF19422">
    <property type="entry name" value="Ariadne"/>
    <property type="match status" value="1"/>
</dbReference>
<evidence type="ECO:0000256" key="9">
    <source>
        <dbReference type="PROSITE-ProRule" id="PRU00175"/>
    </source>
</evidence>
<proteinExistence type="predicted"/>
<dbReference type="FunFam" id="1.20.120.1750:FF:000002">
    <property type="entry name" value="RBR-type E3 ubiquitin transferase"/>
    <property type="match status" value="1"/>
</dbReference>
<dbReference type="AlphaFoldDB" id="A0A1Z5JWP4"/>
<evidence type="ECO:0000256" key="2">
    <source>
        <dbReference type="ARBA" id="ARBA00012251"/>
    </source>
</evidence>
<dbReference type="PROSITE" id="PS50089">
    <property type="entry name" value="ZF_RING_2"/>
    <property type="match status" value="1"/>
</dbReference>
<dbReference type="PANTHER" id="PTHR11685">
    <property type="entry name" value="RBR FAMILY RING FINGER AND IBR DOMAIN-CONTAINING"/>
    <property type="match status" value="1"/>
</dbReference>
<reference evidence="13 14" key="1">
    <citation type="journal article" date="2015" name="Plant Cell">
        <title>Oil accumulation by the oleaginous diatom Fistulifera solaris as revealed by the genome and transcriptome.</title>
        <authorList>
            <person name="Tanaka T."/>
            <person name="Maeda Y."/>
            <person name="Veluchamy A."/>
            <person name="Tanaka M."/>
            <person name="Abida H."/>
            <person name="Marechal E."/>
            <person name="Bowler C."/>
            <person name="Muto M."/>
            <person name="Sunaga Y."/>
            <person name="Tanaka M."/>
            <person name="Yoshino T."/>
            <person name="Taniguchi T."/>
            <person name="Fukuda Y."/>
            <person name="Nemoto M."/>
            <person name="Matsumoto M."/>
            <person name="Wong P.S."/>
            <person name="Aburatani S."/>
            <person name="Fujibuchi W."/>
        </authorList>
    </citation>
    <scope>NUCLEOTIDE SEQUENCE [LARGE SCALE GENOMIC DNA]</scope>
    <source>
        <strain evidence="13 14">JPCC DA0580</strain>
    </source>
</reference>
<dbReference type="GO" id="GO:0016567">
    <property type="term" value="P:protein ubiquitination"/>
    <property type="evidence" value="ECO:0007669"/>
    <property type="project" value="InterPro"/>
</dbReference>
<dbReference type="InterPro" id="IPR013083">
    <property type="entry name" value="Znf_RING/FYVE/PHD"/>
</dbReference>
<evidence type="ECO:0000313" key="14">
    <source>
        <dbReference type="Proteomes" id="UP000198406"/>
    </source>
</evidence>
<dbReference type="FunCoup" id="A0A1Z5JWP4">
    <property type="interactions" value="738"/>
</dbReference>
<dbReference type="SMART" id="SM00184">
    <property type="entry name" value="RING"/>
    <property type="match status" value="1"/>
</dbReference>
<dbReference type="Pfam" id="PF13445">
    <property type="entry name" value="zf-RING_UBOX"/>
    <property type="match status" value="1"/>
</dbReference>
<keyword evidence="8" id="KW-0862">Zinc</keyword>
<evidence type="ECO:0000259" key="12">
    <source>
        <dbReference type="PROSITE" id="PS51873"/>
    </source>
</evidence>
<name>A0A1Z5JWP4_FISSO</name>
<keyword evidence="3 13" id="KW-0808">Transferase</keyword>
<dbReference type="InterPro" id="IPR044066">
    <property type="entry name" value="TRIAD_supradom"/>
</dbReference>
<dbReference type="OrthoDB" id="10009520at2759"/>
<sequence length="534" mass="61136">MSMSDENEYYAYSSDEDDNDVFMSQNDDDANDDTSLDPDEKEAMALENPNAAPVQSSFYKAAAAAASTPTTATIRMMKTSDLWPTLQQRCDEVTEMLGVSQATAMALLQSYQFSKERLMESYTNDDPEKIWKRAGVYHRCSGNPYPEASAADMCPICMEDASPTSPLKAMPCGHAFCGDCWTDFAVNLVQHEGRASSTCPHAGCPEMVTQDEIQPALEPSHPNLWNKYQQFQLKAFVEANTLTRWCPGPGCECIAWAPTASAMDAAIGLAHCDHCDTRFCMMCGHNEPHRPVPCRSLQVWHDKCRDESETANWILANTKECPSCVTRIEKNNGCNHMTCQKCRHEFCWICMGDWREHDANTGGYYKCNKFDSSQEGGSSDTDAARRQLNRYLHYYKRYHAHEEGQKFALKQLRETEQRMIQWQELSSSRVTAKWSDVEFLKVANELLVECRRVLKYTYVYAYYAFEHEPANSLIRDRFEYHQEMLEKFTEHLSELSEKPLEQMNRTDVVNQTRVVDRFLQNILKYVEDGMEEAA</sequence>
<feature type="region of interest" description="Disordered" evidence="10">
    <location>
        <begin position="1"/>
        <end position="43"/>
    </location>
</feature>
<evidence type="ECO:0000256" key="10">
    <source>
        <dbReference type="SAM" id="MobiDB-lite"/>
    </source>
</evidence>
<comment type="caution">
    <text evidence="13">The sequence shown here is derived from an EMBL/GenBank/DDBJ whole genome shotgun (WGS) entry which is preliminary data.</text>
</comment>
<evidence type="ECO:0000313" key="13">
    <source>
        <dbReference type="EMBL" id="GAX18272.1"/>
    </source>
</evidence>
<dbReference type="InterPro" id="IPR017907">
    <property type="entry name" value="Znf_RING_CS"/>
</dbReference>
<dbReference type="GO" id="GO:0061630">
    <property type="term" value="F:ubiquitin protein ligase activity"/>
    <property type="evidence" value="ECO:0007669"/>
    <property type="project" value="UniProtKB-EC"/>
</dbReference>
<evidence type="ECO:0000256" key="3">
    <source>
        <dbReference type="ARBA" id="ARBA00022679"/>
    </source>
</evidence>
<feature type="domain" description="RING-type" evidence="12">
    <location>
        <begin position="150"/>
        <end position="371"/>
    </location>
</feature>
<evidence type="ECO:0000256" key="4">
    <source>
        <dbReference type="ARBA" id="ARBA00022723"/>
    </source>
</evidence>
<keyword evidence="13" id="KW-0012">Acyltransferase</keyword>
<evidence type="ECO:0000256" key="7">
    <source>
        <dbReference type="ARBA" id="ARBA00022786"/>
    </source>
</evidence>
<dbReference type="Pfam" id="PF22191">
    <property type="entry name" value="IBR_1"/>
    <property type="match status" value="1"/>
</dbReference>
<keyword evidence="6 9" id="KW-0863">Zinc-finger</keyword>
<dbReference type="PROSITE" id="PS00518">
    <property type="entry name" value="ZF_RING_1"/>
    <property type="match status" value="1"/>
</dbReference>
<comment type="catalytic activity">
    <reaction evidence="1">
        <text>[E2 ubiquitin-conjugating enzyme]-S-ubiquitinyl-L-cysteine + [acceptor protein]-L-lysine = [E2 ubiquitin-conjugating enzyme]-L-cysteine + [acceptor protein]-N(6)-ubiquitinyl-L-lysine.</text>
        <dbReference type="EC" id="2.3.2.31"/>
    </reaction>
</comment>
<dbReference type="Gene3D" id="3.30.40.10">
    <property type="entry name" value="Zinc/RING finger domain, C3HC4 (zinc finger)"/>
    <property type="match status" value="1"/>
</dbReference>
<feature type="domain" description="RING-type" evidence="11">
    <location>
        <begin position="154"/>
        <end position="200"/>
    </location>
</feature>
<dbReference type="GO" id="GO:0008270">
    <property type="term" value="F:zinc ion binding"/>
    <property type="evidence" value="ECO:0007669"/>
    <property type="project" value="UniProtKB-KW"/>
</dbReference>
<dbReference type="Gene3D" id="1.20.120.1750">
    <property type="match status" value="1"/>
</dbReference>
<dbReference type="InterPro" id="IPR001841">
    <property type="entry name" value="Znf_RING"/>
</dbReference>
<feature type="compositionally biased region" description="Acidic residues" evidence="10">
    <location>
        <begin position="1"/>
        <end position="40"/>
    </location>
</feature>
<evidence type="ECO:0000256" key="1">
    <source>
        <dbReference type="ARBA" id="ARBA00001798"/>
    </source>
</evidence>
<dbReference type="SMART" id="SM00647">
    <property type="entry name" value="IBR"/>
    <property type="match status" value="2"/>
</dbReference>